<feature type="region of interest" description="Disordered" evidence="1">
    <location>
        <begin position="115"/>
        <end position="155"/>
    </location>
</feature>
<protein>
    <submittedName>
        <fullName evidence="3">Uncharacterized protein</fullName>
    </submittedName>
</protein>
<feature type="compositionally biased region" description="Polar residues" evidence="1">
    <location>
        <begin position="136"/>
        <end position="153"/>
    </location>
</feature>
<keyword evidence="2" id="KW-1133">Transmembrane helix</keyword>
<dbReference type="EMBL" id="BMAT01008149">
    <property type="protein sequence ID" value="GFR78935.1"/>
    <property type="molecule type" value="Genomic_DNA"/>
</dbReference>
<dbReference type="Proteomes" id="UP000762676">
    <property type="component" value="Unassembled WGS sequence"/>
</dbReference>
<reference evidence="3 4" key="1">
    <citation type="journal article" date="2021" name="Elife">
        <title>Chloroplast acquisition without the gene transfer in kleptoplastic sea slugs, Plakobranchus ocellatus.</title>
        <authorList>
            <person name="Maeda T."/>
            <person name="Takahashi S."/>
            <person name="Yoshida T."/>
            <person name="Shimamura S."/>
            <person name="Takaki Y."/>
            <person name="Nagai Y."/>
            <person name="Toyoda A."/>
            <person name="Suzuki Y."/>
            <person name="Arimoto A."/>
            <person name="Ishii H."/>
            <person name="Satoh N."/>
            <person name="Nishiyama T."/>
            <person name="Hasebe M."/>
            <person name="Maruyama T."/>
            <person name="Minagawa J."/>
            <person name="Obokata J."/>
            <person name="Shigenobu S."/>
        </authorList>
    </citation>
    <scope>NUCLEOTIDE SEQUENCE [LARGE SCALE GENOMIC DNA]</scope>
</reference>
<accession>A0AAV4G333</accession>
<feature type="compositionally biased region" description="Polar residues" evidence="1">
    <location>
        <begin position="119"/>
        <end position="128"/>
    </location>
</feature>
<keyword evidence="2" id="KW-0812">Transmembrane</keyword>
<name>A0AAV4G333_9GAST</name>
<feature type="compositionally biased region" description="Basic residues" evidence="1">
    <location>
        <begin position="217"/>
        <end position="230"/>
    </location>
</feature>
<comment type="caution">
    <text evidence="3">The sequence shown here is derived from an EMBL/GenBank/DDBJ whole genome shotgun (WGS) entry which is preliminary data.</text>
</comment>
<gene>
    <name evidence="3" type="ORF">ElyMa_004007800</name>
</gene>
<organism evidence="3 4">
    <name type="scientific">Elysia marginata</name>
    <dbReference type="NCBI Taxonomy" id="1093978"/>
    <lineage>
        <taxon>Eukaryota</taxon>
        <taxon>Metazoa</taxon>
        <taxon>Spiralia</taxon>
        <taxon>Lophotrochozoa</taxon>
        <taxon>Mollusca</taxon>
        <taxon>Gastropoda</taxon>
        <taxon>Heterobranchia</taxon>
        <taxon>Euthyneura</taxon>
        <taxon>Panpulmonata</taxon>
        <taxon>Sacoglossa</taxon>
        <taxon>Placobranchoidea</taxon>
        <taxon>Plakobranchidae</taxon>
        <taxon>Elysia</taxon>
    </lineage>
</organism>
<dbReference type="AlphaFoldDB" id="A0AAV4G333"/>
<keyword evidence="2" id="KW-0472">Membrane</keyword>
<feature type="region of interest" description="Disordered" evidence="1">
    <location>
        <begin position="183"/>
        <end position="230"/>
    </location>
</feature>
<evidence type="ECO:0000256" key="2">
    <source>
        <dbReference type="SAM" id="Phobius"/>
    </source>
</evidence>
<feature type="compositionally biased region" description="Low complexity" evidence="1">
    <location>
        <begin position="186"/>
        <end position="205"/>
    </location>
</feature>
<feature type="transmembrane region" description="Helical" evidence="2">
    <location>
        <begin position="22"/>
        <end position="44"/>
    </location>
</feature>
<proteinExistence type="predicted"/>
<evidence type="ECO:0000256" key="1">
    <source>
        <dbReference type="SAM" id="MobiDB-lite"/>
    </source>
</evidence>
<keyword evidence="4" id="KW-1185">Reference proteome</keyword>
<evidence type="ECO:0000313" key="3">
    <source>
        <dbReference type="EMBL" id="GFR78935.1"/>
    </source>
</evidence>
<evidence type="ECO:0000313" key="4">
    <source>
        <dbReference type="Proteomes" id="UP000762676"/>
    </source>
</evidence>
<sequence>MYITYIGSDYYGVPPESKANGIIIPVAAVTVIAVGVSAVVMVYAQESREKKERAAARLAKKRALKTVPNYDIQEVPSNSDMRDGQAAMVSEDVAYGDHNHSNDSQALNNNHEHKKRFGASTTAATPPSVNHFHLNGNISDSSTLPPLSSKSNMTAVTTATTTSVLSTDNQEPYNPNRLEFQHHYQQEQQQQQQHYNQPQQQQQQYRSFDESEEDARKRRKKEKKKEKKRLLLQQRQQQLLQEEGQQGFELHDNHGFDTSAMTVSENSATPRDLDTIPTFTVQRRGDVVV</sequence>